<evidence type="ECO:0000256" key="2">
    <source>
        <dbReference type="ARBA" id="ARBA00023125"/>
    </source>
</evidence>
<dbReference type="eggNOG" id="COG0664">
    <property type="taxonomic scope" value="Bacteria"/>
</dbReference>
<dbReference type="CDD" id="cd00092">
    <property type="entry name" value="HTH_CRP"/>
    <property type="match status" value="1"/>
</dbReference>
<dbReference type="InterPro" id="IPR012318">
    <property type="entry name" value="HTH_CRP"/>
</dbReference>
<evidence type="ECO:0000313" key="6">
    <source>
        <dbReference type="EMBL" id="ACQ93801.1"/>
    </source>
</evidence>
<dbReference type="Proteomes" id="UP000009073">
    <property type="component" value="Chromosome"/>
</dbReference>
<feature type="domain" description="HTH crp-type" evidence="5">
    <location>
        <begin position="164"/>
        <end position="237"/>
    </location>
</feature>
<dbReference type="NCBIfam" id="NF008365">
    <property type="entry name" value="PRK11161.1"/>
    <property type="match status" value="1"/>
</dbReference>
<dbReference type="GO" id="GO:0003677">
    <property type="term" value="F:DNA binding"/>
    <property type="evidence" value="ECO:0007669"/>
    <property type="project" value="UniProtKB-KW"/>
</dbReference>
<evidence type="ECO:0000259" key="4">
    <source>
        <dbReference type="PROSITE" id="PS50042"/>
    </source>
</evidence>
<evidence type="ECO:0000256" key="3">
    <source>
        <dbReference type="ARBA" id="ARBA00023163"/>
    </source>
</evidence>
<dbReference type="PANTHER" id="PTHR24567">
    <property type="entry name" value="CRP FAMILY TRANSCRIPTIONAL REGULATORY PROTEIN"/>
    <property type="match status" value="1"/>
</dbReference>
<gene>
    <name evidence="6" type="ordered locus">Tola_2202</name>
</gene>
<dbReference type="InterPro" id="IPR036390">
    <property type="entry name" value="WH_DNA-bd_sf"/>
</dbReference>
<dbReference type="FunFam" id="1.10.10.10:FF:000028">
    <property type="entry name" value="Fumarate/nitrate reduction transcriptional regulator Fnr"/>
    <property type="match status" value="1"/>
</dbReference>
<reference evidence="7" key="1">
    <citation type="submission" date="2009-05" db="EMBL/GenBank/DDBJ databases">
        <title>Complete sequence of Tolumonas auensis DSM 9187.</title>
        <authorList>
            <consortium name="US DOE Joint Genome Institute"/>
            <person name="Lucas S."/>
            <person name="Copeland A."/>
            <person name="Lapidus A."/>
            <person name="Glavina del Rio T."/>
            <person name="Tice H."/>
            <person name="Bruce D."/>
            <person name="Goodwin L."/>
            <person name="Pitluck S."/>
            <person name="Chertkov O."/>
            <person name="Brettin T."/>
            <person name="Detter J.C."/>
            <person name="Han C."/>
            <person name="Larimer F."/>
            <person name="Land M."/>
            <person name="Hauser L."/>
            <person name="Kyrpides N."/>
            <person name="Mikhailova N."/>
            <person name="Spring S."/>
            <person name="Beller H."/>
        </authorList>
    </citation>
    <scope>NUCLEOTIDE SEQUENCE [LARGE SCALE GENOMIC DNA]</scope>
    <source>
        <strain evidence="7">DSM 9187 / TA4</strain>
    </source>
</reference>
<dbReference type="InterPro" id="IPR018490">
    <property type="entry name" value="cNMP-bd_dom_sf"/>
</dbReference>
<dbReference type="PROSITE" id="PS51063">
    <property type="entry name" value="HTH_CRP_2"/>
    <property type="match status" value="1"/>
</dbReference>
<dbReference type="RefSeq" id="WP_015879269.1">
    <property type="nucleotide sequence ID" value="NC_012691.1"/>
</dbReference>
<dbReference type="CDD" id="cd00038">
    <property type="entry name" value="CAP_ED"/>
    <property type="match status" value="1"/>
</dbReference>
<proteinExistence type="predicted"/>
<accession>C4L8F5</accession>
<dbReference type="KEGG" id="tau:Tola_2202"/>
<evidence type="ECO:0000313" key="7">
    <source>
        <dbReference type="Proteomes" id="UP000009073"/>
    </source>
</evidence>
<protein>
    <submittedName>
        <fullName evidence="6">Transcriptional regulator, Crp/Fnr family</fullName>
    </submittedName>
</protein>
<dbReference type="STRING" id="595494.Tola_2202"/>
<dbReference type="GO" id="GO:0005829">
    <property type="term" value="C:cytosol"/>
    <property type="evidence" value="ECO:0007669"/>
    <property type="project" value="TreeGrafter"/>
</dbReference>
<dbReference type="PRINTS" id="PR00034">
    <property type="entry name" value="HTHCRP"/>
</dbReference>
<name>C4L8F5_TOLAT</name>
<dbReference type="AlphaFoldDB" id="C4L8F5"/>
<dbReference type="SUPFAM" id="SSF46785">
    <property type="entry name" value="Winged helix' DNA-binding domain"/>
    <property type="match status" value="1"/>
</dbReference>
<keyword evidence="1" id="KW-0805">Transcription regulation</keyword>
<dbReference type="InterPro" id="IPR018335">
    <property type="entry name" value="Tscrpt_reg_HTH_Crp-type_CS"/>
</dbReference>
<keyword evidence="7" id="KW-1185">Reference proteome</keyword>
<dbReference type="FunFam" id="2.60.120.10:FF:000004">
    <property type="entry name" value="Fumarate/nitrate reduction transcriptional regulator Fnr"/>
    <property type="match status" value="1"/>
</dbReference>
<dbReference type="OrthoDB" id="7643467at2"/>
<dbReference type="SMART" id="SM00100">
    <property type="entry name" value="cNMP"/>
    <property type="match status" value="1"/>
</dbReference>
<dbReference type="Pfam" id="PF00027">
    <property type="entry name" value="cNMP_binding"/>
    <property type="match status" value="1"/>
</dbReference>
<dbReference type="InterPro" id="IPR036388">
    <property type="entry name" value="WH-like_DNA-bd_sf"/>
</dbReference>
<evidence type="ECO:0000256" key="1">
    <source>
        <dbReference type="ARBA" id="ARBA00023015"/>
    </source>
</evidence>
<evidence type="ECO:0000259" key="5">
    <source>
        <dbReference type="PROSITE" id="PS51063"/>
    </source>
</evidence>
<feature type="domain" description="Cyclic nucleotide-binding" evidence="4">
    <location>
        <begin position="40"/>
        <end position="113"/>
    </location>
</feature>
<dbReference type="Pfam" id="PF13545">
    <property type="entry name" value="HTH_Crp_2"/>
    <property type="match status" value="1"/>
</dbReference>
<dbReference type="InterPro" id="IPR014710">
    <property type="entry name" value="RmlC-like_jellyroll"/>
</dbReference>
<dbReference type="HOGENOM" id="CLU_075053_0_2_6"/>
<dbReference type="GO" id="GO:0003700">
    <property type="term" value="F:DNA-binding transcription factor activity"/>
    <property type="evidence" value="ECO:0007669"/>
    <property type="project" value="InterPro"/>
</dbReference>
<dbReference type="Gene3D" id="2.60.120.10">
    <property type="entry name" value="Jelly Rolls"/>
    <property type="match status" value="1"/>
</dbReference>
<dbReference type="PROSITE" id="PS50042">
    <property type="entry name" value="CNMP_BINDING_3"/>
    <property type="match status" value="1"/>
</dbReference>
<dbReference type="SUPFAM" id="SSF51206">
    <property type="entry name" value="cAMP-binding domain-like"/>
    <property type="match status" value="1"/>
</dbReference>
<organism evidence="6 7">
    <name type="scientific">Tolumonas auensis (strain DSM 9187 / NBRC 110442 / TA 4)</name>
    <dbReference type="NCBI Taxonomy" id="595494"/>
    <lineage>
        <taxon>Bacteria</taxon>
        <taxon>Pseudomonadati</taxon>
        <taxon>Pseudomonadota</taxon>
        <taxon>Gammaproteobacteria</taxon>
        <taxon>Aeromonadales</taxon>
        <taxon>Aeromonadaceae</taxon>
        <taxon>Tolumonas</taxon>
    </lineage>
</organism>
<dbReference type="PROSITE" id="PS00042">
    <property type="entry name" value="HTH_CRP_1"/>
    <property type="match status" value="1"/>
</dbReference>
<dbReference type="InterPro" id="IPR000595">
    <property type="entry name" value="cNMP-bd_dom"/>
</dbReference>
<dbReference type="PANTHER" id="PTHR24567:SF75">
    <property type="entry name" value="FUMARATE AND NITRATE REDUCTION REGULATORY PROTEIN"/>
    <property type="match status" value="1"/>
</dbReference>
<keyword evidence="3" id="KW-0804">Transcription</keyword>
<sequence>MIQDKAKAKRPPSCGGTIHCHDCSISQLCIPFSLNTSELDLLDSIIERKKPIQKGETLFKAGDELKSLFAIRSGTVKSYTITEQGDEQITGFHLAGDLVGFDAVTRQYHPSFAQALETSMVCEIPYEVLDELSGKMSKLRQQIMRLMSNEIICDQEMILLLSKKNAEERLAAFLNSLSTRFSQRGFSPREFRLAMTRGDIGNYLGLTVETISRLLGRFQKIGLIKVKGKYVTILDPAALSQIAGSAGNQTPE</sequence>
<dbReference type="EMBL" id="CP001616">
    <property type="protein sequence ID" value="ACQ93801.1"/>
    <property type="molecule type" value="Genomic_DNA"/>
</dbReference>
<dbReference type="SMART" id="SM00419">
    <property type="entry name" value="HTH_CRP"/>
    <property type="match status" value="1"/>
</dbReference>
<reference evidence="6 7" key="2">
    <citation type="journal article" date="2011" name="Stand. Genomic Sci.">
        <title>Complete genome sequence of Tolumonas auensis type strain (TA 4).</title>
        <authorList>
            <person name="Chertkov O."/>
            <person name="Copeland A."/>
            <person name="Lucas S."/>
            <person name="Lapidus A."/>
            <person name="Berry K.W."/>
            <person name="Detter J.C."/>
            <person name="Del Rio T.G."/>
            <person name="Hammon N."/>
            <person name="Dalin E."/>
            <person name="Tice H."/>
            <person name="Pitluck S."/>
            <person name="Richardson P."/>
            <person name="Bruce D."/>
            <person name="Goodwin L."/>
            <person name="Han C."/>
            <person name="Tapia R."/>
            <person name="Saunders E."/>
            <person name="Schmutz J."/>
            <person name="Brettin T."/>
            <person name="Larimer F."/>
            <person name="Land M."/>
            <person name="Hauser L."/>
            <person name="Spring S."/>
            <person name="Rohde M."/>
            <person name="Kyrpides N.C."/>
            <person name="Ivanova N."/>
            <person name="Goker M."/>
            <person name="Beller H.R."/>
            <person name="Klenk H.P."/>
            <person name="Woyke T."/>
        </authorList>
    </citation>
    <scope>NUCLEOTIDE SEQUENCE [LARGE SCALE GENOMIC DNA]</scope>
    <source>
        <strain evidence="7">DSM 9187 / TA4</strain>
    </source>
</reference>
<dbReference type="InterPro" id="IPR050397">
    <property type="entry name" value="Env_Response_Regulators"/>
</dbReference>
<dbReference type="Gene3D" id="1.10.10.10">
    <property type="entry name" value="Winged helix-like DNA-binding domain superfamily/Winged helix DNA-binding domain"/>
    <property type="match status" value="1"/>
</dbReference>
<keyword evidence="2" id="KW-0238">DNA-binding</keyword>